<dbReference type="AlphaFoldDB" id="Q8CJK7"/>
<dbReference type="EMBL" id="AL645882">
    <property type="protein sequence ID" value="CAD55527.1"/>
    <property type="molecule type" value="Genomic_DNA"/>
</dbReference>
<evidence type="ECO:0000256" key="1">
    <source>
        <dbReference type="SAM" id="MobiDB-lite"/>
    </source>
</evidence>
<dbReference type="HOGENOM" id="CLU_2060103_0_0_11"/>
<name>Q8CJK7_STRCO</name>
<protein>
    <submittedName>
        <fullName evidence="2">Regulatory protein</fullName>
    </submittedName>
</protein>
<dbReference type="KEGG" id="sco:SCO7198"/>
<feature type="compositionally biased region" description="Basic and acidic residues" evidence="1">
    <location>
        <begin position="39"/>
        <end position="53"/>
    </location>
</feature>
<organism evidence="2 3">
    <name type="scientific">Streptomyces coelicolor (strain ATCC BAA-471 / A3(2) / M145)</name>
    <dbReference type="NCBI Taxonomy" id="100226"/>
    <lineage>
        <taxon>Bacteria</taxon>
        <taxon>Bacillati</taxon>
        <taxon>Actinomycetota</taxon>
        <taxon>Actinomycetes</taxon>
        <taxon>Kitasatosporales</taxon>
        <taxon>Streptomycetaceae</taxon>
        <taxon>Streptomyces</taxon>
        <taxon>Streptomyces albidoflavus group</taxon>
    </lineage>
</organism>
<accession>Q8CJK7</accession>
<feature type="region of interest" description="Disordered" evidence="1">
    <location>
        <begin position="28"/>
        <end position="53"/>
    </location>
</feature>
<dbReference type="EMBL" id="AL939130">
    <property type="protein sequence ID" value="CAD55527.1"/>
    <property type="molecule type" value="Genomic_DNA"/>
</dbReference>
<proteinExistence type="predicted"/>
<keyword evidence="3" id="KW-1185">Reference proteome</keyword>
<gene>
    <name evidence="2" type="ordered locus">SCO7198</name>
    <name evidence="2" type="ORF">SC1D2.01c</name>
    <name evidence="2" type="ORF">SC8A11.26</name>
</gene>
<evidence type="ECO:0000313" key="2">
    <source>
        <dbReference type="EMBL" id="CAD55527.1"/>
    </source>
</evidence>
<reference evidence="2 3" key="1">
    <citation type="journal article" date="1996" name="Mol. Microbiol.">
        <title>A set of ordered cosmids and a detailed genetic and physical map for the 8 Mb Streptomyces coelicolor A3(2) chromosome.</title>
        <authorList>
            <person name="Redenbach M."/>
            <person name="Kieser H.M."/>
            <person name="Denapaite D."/>
            <person name="Eichner A."/>
            <person name="Cullum J."/>
            <person name="Kinashi H."/>
            <person name="Hopwood D.A."/>
        </authorList>
    </citation>
    <scope>NUCLEOTIDE SEQUENCE [LARGE SCALE GENOMIC DNA]</scope>
    <source>
        <strain evidence="3">ATCC BAA-471 / A3(2) / M145</strain>
    </source>
</reference>
<dbReference type="Proteomes" id="UP000001973">
    <property type="component" value="Chromosome"/>
</dbReference>
<reference evidence="2 3" key="2">
    <citation type="journal article" date="2002" name="Nature">
        <title>Complete genome sequence of the model actinomycete Streptomyces coelicolor A3(2).</title>
        <authorList>
            <person name="Bentley S.D."/>
            <person name="Chater K.F."/>
            <person name="Cerdeno-Tarraga A.M."/>
            <person name="Challis G.L."/>
            <person name="Thomson N.R."/>
            <person name="James K.D."/>
            <person name="Harris D.E."/>
            <person name="Quail M.A."/>
            <person name="Kieser H."/>
            <person name="Harper D."/>
            <person name="Bateman A."/>
            <person name="Brown S."/>
            <person name="Chandra G."/>
            <person name="Chen C.W."/>
            <person name="Collins M."/>
            <person name="Cronin A."/>
            <person name="Fraser A."/>
            <person name="Goble A."/>
            <person name="Hidalgo J."/>
            <person name="Hornsby T."/>
            <person name="Howarth S."/>
            <person name="Huang C.H."/>
            <person name="Kieser T."/>
            <person name="Larke L."/>
            <person name="Murphy L."/>
            <person name="Oliver K."/>
            <person name="O'Neil S."/>
            <person name="Rabbinowitsch E."/>
            <person name="Rajandream M.A."/>
            <person name="Rutherford K."/>
            <person name="Rutter S."/>
            <person name="Seeger K."/>
            <person name="Saunders D."/>
            <person name="Sharp S."/>
            <person name="Squares R."/>
            <person name="Squares S."/>
            <person name="Taylor K."/>
            <person name="Warren T."/>
            <person name="Wietzorrek A."/>
            <person name="Woodward J."/>
            <person name="Barrell B.G."/>
            <person name="Parkhill J."/>
            <person name="Hopwood D.A."/>
        </authorList>
    </citation>
    <scope>NUCLEOTIDE SEQUENCE [LARGE SCALE GENOMIC DNA]</scope>
    <source>
        <strain evidence="3">ATCC BAA-471 / A3(2) / M145</strain>
    </source>
</reference>
<evidence type="ECO:0000313" key="3">
    <source>
        <dbReference type="Proteomes" id="UP000001973"/>
    </source>
</evidence>
<dbReference type="InParanoid" id="Q8CJK7"/>
<sequence>MHREQNDCLGGGGDRELTDEYLVGDEQFLTEAASTGRRPTRDERDSRRALGERAADAGHGLRLLVSDHLAAAPVIWPRFSSPTNSALAALHRAVDAFAEGYEGAQRLAVRHQETARRGSHRNAFDRVRLRAYGRLPTSA</sequence>
<dbReference type="STRING" id="100226.gene:17764858"/>
<dbReference type="PaxDb" id="100226-SCO7198"/>
<dbReference type="PATRIC" id="fig|100226.15.peg.7298"/>